<keyword evidence="3" id="KW-1185">Reference proteome</keyword>
<keyword evidence="1" id="KW-1133">Transmembrane helix</keyword>
<dbReference type="Proteomes" id="UP000015102">
    <property type="component" value="Unassembled WGS sequence"/>
</dbReference>
<dbReference type="EMBL" id="CAQQ02120761">
    <property type="status" value="NOT_ANNOTATED_CDS"/>
    <property type="molecule type" value="Genomic_DNA"/>
</dbReference>
<reference evidence="3" key="1">
    <citation type="submission" date="2013-02" db="EMBL/GenBank/DDBJ databases">
        <authorList>
            <person name="Hughes D."/>
        </authorList>
    </citation>
    <scope>NUCLEOTIDE SEQUENCE</scope>
    <source>
        <strain>Durham</strain>
        <strain evidence="3">NC isolate 2 -- Noor lab</strain>
    </source>
</reference>
<organism evidence="2 3">
    <name type="scientific">Megaselia scalaris</name>
    <name type="common">Humpbacked fly</name>
    <name type="synonym">Phora scalaris</name>
    <dbReference type="NCBI Taxonomy" id="36166"/>
    <lineage>
        <taxon>Eukaryota</taxon>
        <taxon>Metazoa</taxon>
        <taxon>Ecdysozoa</taxon>
        <taxon>Arthropoda</taxon>
        <taxon>Hexapoda</taxon>
        <taxon>Insecta</taxon>
        <taxon>Pterygota</taxon>
        <taxon>Neoptera</taxon>
        <taxon>Endopterygota</taxon>
        <taxon>Diptera</taxon>
        <taxon>Brachycera</taxon>
        <taxon>Muscomorpha</taxon>
        <taxon>Platypezoidea</taxon>
        <taxon>Phoridae</taxon>
        <taxon>Megaseliini</taxon>
        <taxon>Megaselia</taxon>
    </lineage>
</organism>
<reference evidence="2" key="2">
    <citation type="submission" date="2015-06" db="UniProtKB">
        <authorList>
            <consortium name="EnsemblMetazoa"/>
        </authorList>
    </citation>
    <scope>IDENTIFICATION</scope>
</reference>
<accession>T1GA48</accession>
<sequence length="86" mass="9614">MYMVHLTVQTVVFGNIQTSLYFSNFESMGKFWISFGFSILASIFLVLTCEAPVIAVEKMLFSKSGRVKAEIPVQGPVIEAEKKPHV</sequence>
<evidence type="ECO:0000256" key="1">
    <source>
        <dbReference type="SAM" id="Phobius"/>
    </source>
</evidence>
<dbReference type="HOGENOM" id="CLU_2500485_0_0_1"/>
<protein>
    <recommendedName>
        <fullName evidence="4">Cation-transporting P-type ATPase C-terminal domain-containing protein</fullName>
    </recommendedName>
</protein>
<evidence type="ECO:0000313" key="2">
    <source>
        <dbReference type="EnsemblMetazoa" id="MESCA000093-PA"/>
    </source>
</evidence>
<proteinExistence type="predicted"/>
<dbReference type="AlphaFoldDB" id="T1GA48"/>
<dbReference type="PANTHER" id="PTHR11161">
    <property type="entry name" value="O-ACYLTRANSFERASE"/>
    <property type="match status" value="1"/>
</dbReference>
<evidence type="ECO:0008006" key="4">
    <source>
        <dbReference type="Google" id="ProtNLM"/>
    </source>
</evidence>
<evidence type="ECO:0000313" key="3">
    <source>
        <dbReference type="Proteomes" id="UP000015102"/>
    </source>
</evidence>
<dbReference type="PANTHER" id="PTHR11161:SF0">
    <property type="entry name" value="O-ACYLTRANSFERASE LIKE PROTEIN"/>
    <property type="match status" value="1"/>
</dbReference>
<feature type="transmembrane region" description="Helical" evidence="1">
    <location>
        <begin position="31"/>
        <end position="56"/>
    </location>
</feature>
<dbReference type="InterPro" id="IPR052728">
    <property type="entry name" value="O2_lipid_transport_reg"/>
</dbReference>
<name>T1GA48_MEGSC</name>
<keyword evidence="1" id="KW-0812">Transmembrane</keyword>
<dbReference type="EnsemblMetazoa" id="MESCA000093-RA">
    <property type="protein sequence ID" value="MESCA000093-PA"/>
    <property type="gene ID" value="MESCA000093"/>
</dbReference>
<keyword evidence="1" id="KW-0472">Membrane</keyword>